<proteinExistence type="predicted"/>
<reference evidence="2" key="1">
    <citation type="journal article" date="2017" name="Nat. Ecol. Evol.">
        <title>Genome expansion and lineage-specific genetic innovations in the forest pathogenic fungi Armillaria.</title>
        <authorList>
            <person name="Sipos G."/>
            <person name="Prasanna A.N."/>
            <person name="Walter M.C."/>
            <person name="O'Connor E."/>
            <person name="Balint B."/>
            <person name="Krizsan K."/>
            <person name="Kiss B."/>
            <person name="Hess J."/>
            <person name="Varga T."/>
            <person name="Slot J."/>
            <person name="Riley R."/>
            <person name="Boka B."/>
            <person name="Rigling D."/>
            <person name="Barry K."/>
            <person name="Lee J."/>
            <person name="Mihaltcheva S."/>
            <person name="LaButti K."/>
            <person name="Lipzen A."/>
            <person name="Waldron R."/>
            <person name="Moloney N.M."/>
            <person name="Sperisen C."/>
            <person name="Kredics L."/>
            <person name="Vagvoelgyi C."/>
            <person name="Patrignani A."/>
            <person name="Fitzpatrick D."/>
            <person name="Nagy I."/>
            <person name="Doyle S."/>
            <person name="Anderson J.B."/>
            <person name="Grigoriev I.V."/>
            <person name="Gueldener U."/>
            <person name="Muensterkoetter M."/>
            <person name="Nagy L.G."/>
        </authorList>
    </citation>
    <scope>NUCLEOTIDE SEQUENCE [LARGE SCALE GENOMIC DNA]</scope>
    <source>
        <strain evidence="2">C18/9</strain>
    </source>
</reference>
<accession>A0A284S780</accession>
<name>A0A284S780_ARMOS</name>
<evidence type="ECO:0000313" key="2">
    <source>
        <dbReference type="Proteomes" id="UP000219338"/>
    </source>
</evidence>
<gene>
    <name evidence="1" type="ORF">ARMOST_20384</name>
</gene>
<organism evidence="1 2">
    <name type="scientific">Armillaria ostoyae</name>
    <name type="common">Armillaria root rot fungus</name>
    <dbReference type="NCBI Taxonomy" id="47428"/>
    <lineage>
        <taxon>Eukaryota</taxon>
        <taxon>Fungi</taxon>
        <taxon>Dikarya</taxon>
        <taxon>Basidiomycota</taxon>
        <taxon>Agaricomycotina</taxon>
        <taxon>Agaricomycetes</taxon>
        <taxon>Agaricomycetidae</taxon>
        <taxon>Agaricales</taxon>
        <taxon>Marasmiineae</taxon>
        <taxon>Physalacriaceae</taxon>
        <taxon>Armillaria</taxon>
    </lineage>
</organism>
<evidence type="ECO:0000313" key="1">
    <source>
        <dbReference type="EMBL" id="SJL16854.1"/>
    </source>
</evidence>
<dbReference type="EMBL" id="FUEG01000038">
    <property type="protein sequence ID" value="SJL16854.1"/>
    <property type="molecule type" value="Genomic_DNA"/>
</dbReference>
<keyword evidence="2" id="KW-1185">Reference proteome</keyword>
<protein>
    <submittedName>
        <fullName evidence="1">Uncharacterized protein</fullName>
    </submittedName>
</protein>
<dbReference type="Proteomes" id="UP000219338">
    <property type="component" value="Unassembled WGS sequence"/>
</dbReference>
<sequence>MSFYRLYLGWDRHRIGGFAFSATLSEAGIQVVIASYHPFTKDLHGVMVPPVVMLMRNNRDDRPYSCAYHVRRTVLLAPASGMGDCSYQGFLDV</sequence>
<dbReference type="AlphaFoldDB" id="A0A284S780"/>